<dbReference type="PANTHER" id="PTHR45528">
    <property type="entry name" value="SENSOR HISTIDINE KINASE CPXA"/>
    <property type="match status" value="1"/>
</dbReference>
<dbReference type="Gene3D" id="3.30.565.10">
    <property type="entry name" value="Histidine kinase-like ATPase, C-terminal domain"/>
    <property type="match status" value="1"/>
</dbReference>
<dbReference type="SUPFAM" id="SSF55874">
    <property type="entry name" value="ATPase domain of HSP90 chaperone/DNA topoisomerase II/histidine kinase"/>
    <property type="match status" value="1"/>
</dbReference>
<keyword evidence="5" id="KW-0597">Phosphoprotein</keyword>
<gene>
    <name evidence="13" type="primary">yedV_2</name>
    <name evidence="13" type="ORF">SDC9_67910</name>
</gene>
<keyword evidence="9" id="KW-0067">ATP-binding</keyword>
<keyword evidence="7" id="KW-0547">Nucleotide-binding</keyword>
<dbReference type="EC" id="2.7.13.3" evidence="3"/>
<accession>A0A644XYY4</accession>
<evidence type="ECO:0000313" key="13">
    <source>
        <dbReference type="EMBL" id="MPM21466.1"/>
    </source>
</evidence>
<evidence type="ECO:0000256" key="8">
    <source>
        <dbReference type="ARBA" id="ARBA00022777"/>
    </source>
</evidence>
<dbReference type="PROSITE" id="PS50109">
    <property type="entry name" value="HIS_KIN"/>
    <property type="match status" value="1"/>
</dbReference>
<organism evidence="13">
    <name type="scientific">bioreactor metagenome</name>
    <dbReference type="NCBI Taxonomy" id="1076179"/>
    <lineage>
        <taxon>unclassified sequences</taxon>
        <taxon>metagenomes</taxon>
        <taxon>ecological metagenomes</taxon>
    </lineage>
</organism>
<dbReference type="EMBL" id="VSSQ01003596">
    <property type="protein sequence ID" value="MPM21466.1"/>
    <property type="molecule type" value="Genomic_DNA"/>
</dbReference>
<dbReference type="SMART" id="SM00387">
    <property type="entry name" value="HATPase_c"/>
    <property type="match status" value="1"/>
</dbReference>
<evidence type="ECO:0000256" key="7">
    <source>
        <dbReference type="ARBA" id="ARBA00022741"/>
    </source>
</evidence>
<comment type="caution">
    <text evidence="13">The sequence shown here is derived from an EMBL/GenBank/DDBJ whole genome shotgun (WGS) entry which is preliminary data.</text>
</comment>
<comment type="catalytic activity">
    <reaction evidence="1">
        <text>ATP + protein L-histidine = ADP + protein N-phospho-L-histidine.</text>
        <dbReference type="EC" id="2.7.13.3"/>
    </reaction>
</comment>
<reference evidence="13" key="1">
    <citation type="submission" date="2019-08" db="EMBL/GenBank/DDBJ databases">
        <authorList>
            <person name="Kucharzyk K."/>
            <person name="Murdoch R.W."/>
            <person name="Higgins S."/>
            <person name="Loffler F."/>
        </authorList>
    </citation>
    <scope>NUCLEOTIDE SEQUENCE</scope>
</reference>
<name>A0A644XYY4_9ZZZZ</name>
<proteinExistence type="predicted"/>
<sequence>MTEDLFEAAKATSGSIEAHFERVNVNALVSQILGELDEKIIDSKLTFKVTSTDERLFAKADGRLLSRVMENLLSNIFKYALKESRVYIDLSQTEKEVFICFKNVSAFELNIPADELMLRFKRGDESRSSEGSGLGLAIAKSLMEIQNGILDISIDGDLFKAEIRLEKFH</sequence>
<keyword evidence="4" id="KW-1003">Cell membrane</keyword>
<keyword evidence="11" id="KW-0472">Membrane</keyword>
<dbReference type="Pfam" id="PF02518">
    <property type="entry name" value="HATPase_c"/>
    <property type="match status" value="1"/>
</dbReference>
<evidence type="ECO:0000256" key="10">
    <source>
        <dbReference type="ARBA" id="ARBA00023012"/>
    </source>
</evidence>
<keyword evidence="8 13" id="KW-0418">Kinase</keyword>
<keyword evidence="10" id="KW-0902">Two-component regulatory system</keyword>
<dbReference type="PANTHER" id="PTHR45528:SF1">
    <property type="entry name" value="SENSOR HISTIDINE KINASE CPXA"/>
    <property type="match status" value="1"/>
</dbReference>
<dbReference type="GO" id="GO:0005886">
    <property type="term" value="C:plasma membrane"/>
    <property type="evidence" value="ECO:0007669"/>
    <property type="project" value="UniProtKB-SubCell"/>
</dbReference>
<dbReference type="AlphaFoldDB" id="A0A644XYY4"/>
<dbReference type="GO" id="GO:0000155">
    <property type="term" value="F:phosphorelay sensor kinase activity"/>
    <property type="evidence" value="ECO:0007669"/>
    <property type="project" value="TreeGrafter"/>
</dbReference>
<evidence type="ECO:0000256" key="9">
    <source>
        <dbReference type="ARBA" id="ARBA00022840"/>
    </source>
</evidence>
<dbReference type="InterPro" id="IPR005467">
    <property type="entry name" value="His_kinase_dom"/>
</dbReference>
<protein>
    <recommendedName>
        <fullName evidence="3">histidine kinase</fullName>
        <ecNumber evidence="3">2.7.13.3</ecNumber>
    </recommendedName>
</protein>
<dbReference type="InterPro" id="IPR003594">
    <property type="entry name" value="HATPase_dom"/>
</dbReference>
<dbReference type="InterPro" id="IPR036890">
    <property type="entry name" value="HATPase_C_sf"/>
</dbReference>
<evidence type="ECO:0000256" key="2">
    <source>
        <dbReference type="ARBA" id="ARBA00004651"/>
    </source>
</evidence>
<evidence type="ECO:0000259" key="12">
    <source>
        <dbReference type="PROSITE" id="PS50109"/>
    </source>
</evidence>
<comment type="subcellular location">
    <subcellularLocation>
        <location evidence="2">Cell membrane</location>
        <topology evidence="2">Multi-pass membrane protein</topology>
    </subcellularLocation>
</comment>
<evidence type="ECO:0000256" key="4">
    <source>
        <dbReference type="ARBA" id="ARBA00022475"/>
    </source>
</evidence>
<evidence type="ECO:0000256" key="5">
    <source>
        <dbReference type="ARBA" id="ARBA00022553"/>
    </source>
</evidence>
<dbReference type="InterPro" id="IPR050398">
    <property type="entry name" value="HssS/ArlS-like"/>
</dbReference>
<dbReference type="GO" id="GO:0005524">
    <property type="term" value="F:ATP binding"/>
    <property type="evidence" value="ECO:0007669"/>
    <property type="project" value="UniProtKB-KW"/>
</dbReference>
<keyword evidence="6 13" id="KW-0808">Transferase</keyword>
<evidence type="ECO:0000256" key="1">
    <source>
        <dbReference type="ARBA" id="ARBA00000085"/>
    </source>
</evidence>
<feature type="domain" description="Histidine kinase" evidence="12">
    <location>
        <begin position="1"/>
        <end position="152"/>
    </location>
</feature>
<evidence type="ECO:0000256" key="11">
    <source>
        <dbReference type="ARBA" id="ARBA00023136"/>
    </source>
</evidence>
<evidence type="ECO:0000256" key="6">
    <source>
        <dbReference type="ARBA" id="ARBA00022679"/>
    </source>
</evidence>
<evidence type="ECO:0000256" key="3">
    <source>
        <dbReference type="ARBA" id="ARBA00012438"/>
    </source>
</evidence>